<evidence type="ECO:0000313" key="2">
    <source>
        <dbReference type="Proteomes" id="UP000034107"/>
    </source>
</evidence>
<reference evidence="1 2" key="1">
    <citation type="journal article" date="2015" name="Nature">
        <title>rRNA introns, odd ribosomes, and small enigmatic genomes across a large radiation of phyla.</title>
        <authorList>
            <person name="Brown C.T."/>
            <person name="Hug L.A."/>
            <person name="Thomas B.C."/>
            <person name="Sharon I."/>
            <person name="Castelle C.J."/>
            <person name="Singh A."/>
            <person name="Wilkins M.J."/>
            <person name="Williams K.H."/>
            <person name="Banfield J.F."/>
        </authorList>
    </citation>
    <scope>NUCLEOTIDE SEQUENCE [LARGE SCALE GENOMIC DNA]</scope>
</reference>
<accession>A0A0G1NP83</accession>
<dbReference type="Proteomes" id="UP000034107">
    <property type="component" value="Unassembled WGS sequence"/>
</dbReference>
<proteinExistence type="predicted"/>
<organism evidence="1 2">
    <name type="scientific">Candidatus Nomurabacteria bacterium GW2011_GWA1_46_11</name>
    <dbReference type="NCBI Taxonomy" id="1618732"/>
    <lineage>
        <taxon>Bacteria</taxon>
        <taxon>Candidatus Nomuraibacteriota</taxon>
    </lineage>
</organism>
<protein>
    <submittedName>
        <fullName evidence="1">Uncharacterized protein</fullName>
    </submittedName>
</protein>
<dbReference type="AlphaFoldDB" id="A0A0G1NP83"/>
<comment type="caution">
    <text evidence="1">The sequence shown here is derived from an EMBL/GenBank/DDBJ whole genome shotgun (WGS) entry which is preliminary data.</text>
</comment>
<dbReference type="EMBL" id="LCLS01000006">
    <property type="protein sequence ID" value="KKU22092.1"/>
    <property type="molecule type" value="Genomic_DNA"/>
</dbReference>
<gene>
    <name evidence="1" type="ORF">UX31_C0006G0004</name>
</gene>
<evidence type="ECO:0000313" key="1">
    <source>
        <dbReference type="EMBL" id="KKU22092.1"/>
    </source>
</evidence>
<sequence length="82" mass="9736">MAGFLILIGTFSAFSKPIYRVRLNIMKVEDRQIVEFQRIYEEHFGEKISSKEALEKGFAVIRLVKAIYELEYENAEHKRRQI</sequence>
<name>A0A0G1NP83_9BACT</name>